<sequence length="168" mass="19849">MYQGNYNMYNPYYDLNYRNMESQINNEEIITLNQAIMLINKSVQDEKNDEIFYDNLIEQAPTTKEKDIIKSIRDDERKHNQILRNLYYEFTGQTLASQEEVMPNISKNNMDYKTNLENALFGELNAVVKYRRILGTMPSGNSYTLLMSIMTDELRHASKYNFLIQNAK</sequence>
<dbReference type="CDD" id="cd00657">
    <property type="entry name" value="Ferritin_like"/>
    <property type="match status" value="1"/>
</dbReference>
<dbReference type="GO" id="GO:0046872">
    <property type="term" value="F:metal ion binding"/>
    <property type="evidence" value="ECO:0007669"/>
    <property type="project" value="InterPro"/>
</dbReference>
<feature type="domain" description="Rubrerythrin diiron-binding" evidence="1">
    <location>
        <begin position="39"/>
        <end position="161"/>
    </location>
</feature>
<dbReference type="AlphaFoldDB" id="A0A9D1DVJ5"/>
<dbReference type="Pfam" id="PF02915">
    <property type="entry name" value="Rubrerythrin"/>
    <property type="match status" value="1"/>
</dbReference>
<reference evidence="2" key="1">
    <citation type="submission" date="2020-10" db="EMBL/GenBank/DDBJ databases">
        <authorList>
            <person name="Gilroy R."/>
        </authorList>
    </citation>
    <scope>NUCLEOTIDE SEQUENCE</scope>
    <source>
        <strain evidence="2">CHK184-20233</strain>
    </source>
</reference>
<dbReference type="GO" id="GO:0016491">
    <property type="term" value="F:oxidoreductase activity"/>
    <property type="evidence" value="ECO:0007669"/>
    <property type="project" value="InterPro"/>
</dbReference>
<organism evidence="2 3">
    <name type="scientific">Candidatus Onthousia excrementipullorum</name>
    <dbReference type="NCBI Taxonomy" id="2840884"/>
    <lineage>
        <taxon>Bacteria</taxon>
        <taxon>Bacillati</taxon>
        <taxon>Bacillota</taxon>
        <taxon>Bacilli</taxon>
        <taxon>Candidatus Onthousia</taxon>
    </lineage>
</organism>
<comment type="caution">
    <text evidence="2">The sequence shown here is derived from an EMBL/GenBank/DDBJ whole genome shotgun (WGS) entry which is preliminary data.</text>
</comment>
<gene>
    <name evidence="2" type="ORF">IAB38_07070</name>
</gene>
<dbReference type="InterPro" id="IPR003251">
    <property type="entry name" value="Rr_diiron-bd_dom"/>
</dbReference>
<dbReference type="Gene3D" id="1.20.1260.10">
    <property type="match status" value="1"/>
</dbReference>
<accession>A0A9D1DVJ5</accession>
<dbReference type="SUPFAM" id="SSF47240">
    <property type="entry name" value="Ferritin-like"/>
    <property type="match status" value="1"/>
</dbReference>
<proteinExistence type="predicted"/>
<name>A0A9D1DVJ5_9FIRM</name>
<dbReference type="InterPro" id="IPR012347">
    <property type="entry name" value="Ferritin-like"/>
</dbReference>
<dbReference type="EMBL" id="DVHC01000066">
    <property type="protein sequence ID" value="HIR59795.1"/>
    <property type="molecule type" value="Genomic_DNA"/>
</dbReference>
<reference evidence="2" key="2">
    <citation type="journal article" date="2021" name="PeerJ">
        <title>Extensive microbial diversity within the chicken gut microbiome revealed by metagenomics and culture.</title>
        <authorList>
            <person name="Gilroy R."/>
            <person name="Ravi A."/>
            <person name="Getino M."/>
            <person name="Pursley I."/>
            <person name="Horton D.L."/>
            <person name="Alikhan N.F."/>
            <person name="Baker D."/>
            <person name="Gharbi K."/>
            <person name="Hall N."/>
            <person name="Watson M."/>
            <person name="Adriaenssens E.M."/>
            <person name="Foster-Nyarko E."/>
            <person name="Jarju S."/>
            <person name="Secka A."/>
            <person name="Antonio M."/>
            <person name="Oren A."/>
            <person name="Chaudhuri R.R."/>
            <person name="La Ragione R."/>
            <person name="Hildebrand F."/>
            <person name="Pallen M.J."/>
        </authorList>
    </citation>
    <scope>NUCLEOTIDE SEQUENCE</scope>
    <source>
        <strain evidence="2">CHK184-20233</strain>
    </source>
</reference>
<protein>
    <submittedName>
        <fullName evidence="2">Ferritin-like domain-containing protein</fullName>
    </submittedName>
</protein>
<evidence type="ECO:0000313" key="2">
    <source>
        <dbReference type="EMBL" id="HIR59795.1"/>
    </source>
</evidence>
<dbReference type="InterPro" id="IPR009078">
    <property type="entry name" value="Ferritin-like_SF"/>
</dbReference>
<evidence type="ECO:0000313" key="3">
    <source>
        <dbReference type="Proteomes" id="UP000824232"/>
    </source>
</evidence>
<dbReference type="Proteomes" id="UP000824232">
    <property type="component" value="Unassembled WGS sequence"/>
</dbReference>
<evidence type="ECO:0000259" key="1">
    <source>
        <dbReference type="Pfam" id="PF02915"/>
    </source>
</evidence>